<evidence type="ECO:0000313" key="3">
    <source>
        <dbReference type="EMBL" id="BBE32145.1"/>
    </source>
</evidence>
<organism evidence="3 4">
    <name type="scientific">Tepiditoga spiralis</name>
    <dbReference type="NCBI Taxonomy" id="2108365"/>
    <lineage>
        <taxon>Bacteria</taxon>
        <taxon>Thermotogati</taxon>
        <taxon>Thermotogota</taxon>
        <taxon>Thermotogae</taxon>
        <taxon>Petrotogales</taxon>
        <taxon>Petrotogaceae</taxon>
        <taxon>Tepiditoga</taxon>
    </lineage>
</organism>
<evidence type="ECO:0000259" key="2">
    <source>
        <dbReference type="Pfam" id="PF02120"/>
    </source>
</evidence>
<dbReference type="KEGG" id="ocy:OSSY52_22860"/>
<sequence length="572" mass="65906">METSLLIKNIPIPKENIKAIKNNEKKDDFNKVLNKTKSNKKIVNHHIPKKNKPYEEDAIKTPVLLKKIIIPKKSKITLIDEESKNILKTTKKQNKNGTITSITKEINEILKAINDTLNLKITKKSMIKKLKKLFPNKDISLKKIVEKNGSISNLIEVSDKNKKILIPINKKENLKNIEKKFILIKHLPIAKSKNNKKISPTNNILTNTKKLKNNNLKEKTSIKEVKDKFKIKNNSEKNTIYFVIPKDLTQNNSLNKALNIDISKGKNIPNNFITNKKIQIQKNTNLKKIFLKISKNTNFNKQKKLKNETTLNFIKNDLLKNNSFNSSILTLKNYKFKSLETPKRSIEKDLKTNNLKIDTLNFNNSNINKKNIKLSNLNNVNSHNKKISSNENIKIKKMPLSINKFKIKHEIPQINLNLSKSNNKISNENIKILPKQPIQNIPLEKFNTKVEEVLNKNITQNMLKESISMKITPPEIGKINVEIIKNGKAVTINILTETENAKNTLSKTLHSLVGNLRDNGYNPVTVKVDSQQKEDLMQQEKDDQQNQQEQKKREEKEKTNTFESLLRGEENA</sequence>
<protein>
    <recommendedName>
        <fullName evidence="2">Flagellar hook-length control protein-like C-terminal domain-containing protein</fullName>
    </recommendedName>
</protein>
<dbReference type="InterPro" id="IPR038610">
    <property type="entry name" value="FliK-like_C_sf"/>
</dbReference>
<keyword evidence="4" id="KW-1185">Reference proteome</keyword>
<proteinExistence type="predicted"/>
<evidence type="ECO:0000313" key="4">
    <source>
        <dbReference type="Proteomes" id="UP000516361"/>
    </source>
</evidence>
<dbReference type="RefSeq" id="WP_190614997.1">
    <property type="nucleotide sequence ID" value="NZ_AP018712.1"/>
</dbReference>
<gene>
    <name evidence="3" type="ORF">OSSY52_22860</name>
</gene>
<reference evidence="3 4" key="1">
    <citation type="submission" date="2018-06" db="EMBL/GenBank/DDBJ databases">
        <title>Genome sequencing of Oceanotoga sp. sy52.</title>
        <authorList>
            <person name="Mori K."/>
        </authorList>
    </citation>
    <scope>NUCLEOTIDE SEQUENCE [LARGE SCALE GENOMIC DNA]</scope>
    <source>
        <strain evidence="4">sy52</strain>
    </source>
</reference>
<dbReference type="Pfam" id="PF02120">
    <property type="entry name" value="Flg_hook"/>
    <property type="match status" value="1"/>
</dbReference>
<dbReference type="EMBL" id="AP018712">
    <property type="protein sequence ID" value="BBE32145.1"/>
    <property type="molecule type" value="Genomic_DNA"/>
</dbReference>
<dbReference type="AlphaFoldDB" id="A0A7G1G7G6"/>
<accession>A0A7G1G7G6</accession>
<name>A0A7G1G7G6_9BACT</name>
<dbReference type="InParanoid" id="A0A7G1G7G6"/>
<feature type="domain" description="Flagellar hook-length control protein-like C-terminal" evidence="2">
    <location>
        <begin position="465"/>
        <end position="534"/>
    </location>
</feature>
<dbReference type="Proteomes" id="UP000516361">
    <property type="component" value="Chromosome"/>
</dbReference>
<dbReference type="CDD" id="cd17470">
    <property type="entry name" value="T3SS_Flik_C"/>
    <property type="match status" value="1"/>
</dbReference>
<feature type="region of interest" description="Disordered" evidence="1">
    <location>
        <begin position="529"/>
        <end position="572"/>
    </location>
</feature>
<dbReference type="Gene3D" id="3.30.750.140">
    <property type="match status" value="1"/>
</dbReference>
<evidence type="ECO:0000256" key="1">
    <source>
        <dbReference type="SAM" id="MobiDB-lite"/>
    </source>
</evidence>
<feature type="compositionally biased region" description="Basic and acidic residues" evidence="1">
    <location>
        <begin position="530"/>
        <end position="572"/>
    </location>
</feature>
<dbReference type="InterPro" id="IPR021136">
    <property type="entry name" value="Flagellar_hook_control-like_C"/>
</dbReference>